<reference evidence="1" key="1">
    <citation type="journal article" date="2014" name="Front. Microbiol.">
        <title>High frequency of phylogenetically diverse reductive dehalogenase-homologous genes in deep subseafloor sedimentary metagenomes.</title>
        <authorList>
            <person name="Kawai M."/>
            <person name="Futagami T."/>
            <person name="Toyoda A."/>
            <person name="Takaki Y."/>
            <person name="Nishi S."/>
            <person name="Hori S."/>
            <person name="Arai W."/>
            <person name="Tsubouchi T."/>
            <person name="Morono Y."/>
            <person name="Uchiyama I."/>
            <person name="Ito T."/>
            <person name="Fujiyama A."/>
            <person name="Inagaki F."/>
            <person name="Takami H."/>
        </authorList>
    </citation>
    <scope>NUCLEOTIDE SEQUENCE</scope>
    <source>
        <strain evidence="1">Expedition CK06-06</strain>
    </source>
</reference>
<comment type="caution">
    <text evidence="1">The sequence shown here is derived from an EMBL/GenBank/DDBJ whole genome shotgun (WGS) entry which is preliminary data.</text>
</comment>
<evidence type="ECO:0000313" key="1">
    <source>
        <dbReference type="EMBL" id="GAI39260.1"/>
    </source>
</evidence>
<dbReference type="EMBL" id="BARV01023657">
    <property type="protein sequence ID" value="GAI39260.1"/>
    <property type="molecule type" value="Genomic_DNA"/>
</dbReference>
<protein>
    <submittedName>
        <fullName evidence="1">Uncharacterized protein</fullName>
    </submittedName>
</protein>
<name>X1PJN2_9ZZZZ</name>
<accession>X1PJN2</accession>
<gene>
    <name evidence="1" type="ORF">S06H3_38769</name>
</gene>
<proteinExistence type="predicted"/>
<dbReference type="AlphaFoldDB" id="X1PJN2"/>
<organism evidence="1">
    <name type="scientific">marine sediment metagenome</name>
    <dbReference type="NCBI Taxonomy" id="412755"/>
    <lineage>
        <taxon>unclassified sequences</taxon>
        <taxon>metagenomes</taxon>
        <taxon>ecological metagenomes</taxon>
    </lineage>
</organism>
<sequence length="220" mass="23805">MGEIFTVETRGVGKPDYSREVSRAIQRAGINLAYGQVLKTFMAIFTARASPFAWVLPPLASGVSQNLIDCDTDQVMPFTVPQGYVLSQVQDQVSVSEDAEIWGILDGDPVVELMVISSGQVSYRNVAVPFTTGMADPTGASSHQAVIEITNLGAGNMIGTCTVVKLLDPVGTEALPTTKLVRCKHCSHQWEVPCETTNLICPKCGLLTRVFDLTRFLRSP</sequence>